<dbReference type="EMBL" id="JBANRG010000017">
    <property type="protein sequence ID" value="KAK7458812.1"/>
    <property type="molecule type" value="Genomic_DNA"/>
</dbReference>
<sequence length="313" mass="35420">MHPTFIHTFFRIVLLLLSLTLYHVDVDKIAWLVASCVWLGRIQREIRTRLRETLESFSIASALRPYEYLLAALILLQKKKNRFEPPPSSFYHKRNASSTSPSESLPPMPTSLKRRRSASPCINEKDAPEDFKGFLKAIVEEDTERKKKRKRLSEREEKMENAGGLKLGVVKKRRLRNPLGLRVKIEQSPTSLLYILATRDEKEPVLDVDLKVCKPASRTRVVDAAKLHSRLPLAEDYPKRTENQPPVNHFAHIPTAQVDYPGHSPAQVAAYPSPQVGRKFSLASDSDECIPFGAPFHVSPDSLKPIGGPIFNS</sequence>
<evidence type="ECO:0000313" key="4">
    <source>
        <dbReference type="Proteomes" id="UP001498398"/>
    </source>
</evidence>
<dbReference type="Proteomes" id="UP001498398">
    <property type="component" value="Unassembled WGS sequence"/>
</dbReference>
<organism evidence="3 4">
    <name type="scientific">Marasmiellus scandens</name>
    <dbReference type="NCBI Taxonomy" id="2682957"/>
    <lineage>
        <taxon>Eukaryota</taxon>
        <taxon>Fungi</taxon>
        <taxon>Dikarya</taxon>
        <taxon>Basidiomycota</taxon>
        <taxon>Agaricomycotina</taxon>
        <taxon>Agaricomycetes</taxon>
        <taxon>Agaricomycetidae</taxon>
        <taxon>Agaricales</taxon>
        <taxon>Marasmiineae</taxon>
        <taxon>Omphalotaceae</taxon>
        <taxon>Marasmiellus</taxon>
    </lineage>
</organism>
<feature type="signal peptide" evidence="2">
    <location>
        <begin position="1"/>
        <end position="26"/>
    </location>
</feature>
<accession>A0ABR1JG61</accession>
<protein>
    <submittedName>
        <fullName evidence="3">Uncharacterized protein</fullName>
    </submittedName>
</protein>
<name>A0ABR1JG61_9AGAR</name>
<comment type="caution">
    <text evidence="3">The sequence shown here is derived from an EMBL/GenBank/DDBJ whole genome shotgun (WGS) entry which is preliminary data.</text>
</comment>
<feature type="chain" id="PRO_5046380843" evidence="2">
    <location>
        <begin position="27"/>
        <end position="313"/>
    </location>
</feature>
<evidence type="ECO:0000313" key="3">
    <source>
        <dbReference type="EMBL" id="KAK7458812.1"/>
    </source>
</evidence>
<evidence type="ECO:0000256" key="2">
    <source>
        <dbReference type="SAM" id="SignalP"/>
    </source>
</evidence>
<gene>
    <name evidence="3" type="ORF">VKT23_009820</name>
</gene>
<reference evidence="3 4" key="1">
    <citation type="submission" date="2024-01" db="EMBL/GenBank/DDBJ databases">
        <title>A draft genome for the cacao thread blight pathogen Marasmiellus scandens.</title>
        <authorList>
            <person name="Baruah I.K."/>
            <person name="Leung J."/>
            <person name="Bukari Y."/>
            <person name="Amoako-Attah I."/>
            <person name="Meinhardt L.W."/>
            <person name="Bailey B.A."/>
            <person name="Cohen S.P."/>
        </authorList>
    </citation>
    <scope>NUCLEOTIDE SEQUENCE [LARGE SCALE GENOMIC DNA]</scope>
    <source>
        <strain evidence="3 4">GH-19</strain>
    </source>
</reference>
<feature type="region of interest" description="Disordered" evidence="1">
    <location>
        <begin position="86"/>
        <end position="126"/>
    </location>
</feature>
<evidence type="ECO:0000256" key="1">
    <source>
        <dbReference type="SAM" id="MobiDB-lite"/>
    </source>
</evidence>
<keyword evidence="2" id="KW-0732">Signal</keyword>
<proteinExistence type="predicted"/>
<keyword evidence="4" id="KW-1185">Reference proteome</keyword>